<name>D2Z6E0_9BACT</name>
<keyword evidence="1" id="KW-1133">Transmembrane helix</keyword>
<keyword evidence="1" id="KW-0472">Membrane</keyword>
<feature type="transmembrane region" description="Helical" evidence="1">
    <location>
        <begin position="21"/>
        <end position="46"/>
    </location>
</feature>
<evidence type="ECO:0000313" key="3">
    <source>
        <dbReference type="Proteomes" id="UP000006427"/>
    </source>
</evidence>
<comment type="caution">
    <text evidence="2">The sequence shown here is derived from an EMBL/GenBank/DDBJ whole genome shotgun (WGS) entry which is preliminary data.</text>
</comment>
<accession>D2Z6E0</accession>
<gene>
    <name evidence="2" type="ORF">Dpep_1011</name>
</gene>
<evidence type="ECO:0000256" key="1">
    <source>
        <dbReference type="SAM" id="Phobius"/>
    </source>
</evidence>
<proteinExistence type="predicted"/>
<dbReference type="PaxDb" id="469381-Dpep_1011"/>
<dbReference type="EMBL" id="ABTR02000001">
    <property type="protein sequence ID" value="EFC91037.1"/>
    <property type="molecule type" value="Genomic_DNA"/>
</dbReference>
<organism evidence="2 3">
    <name type="scientific">Dethiosulfovibrio peptidovorans DSM 11002</name>
    <dbReference type="NCBI Taxonomy" id="469381"/>
    <lineage>
        <taxon>Bacteria</taxon>
        <taxon>Thermotogati</taxon>
        <taxon>Synergistota</taxon>
        <taxon>Synergistia</taxon>
        <taxon>Synergistales</taxon>
        <taxon>Dethiosulfovibrionaceae</taxon>
        <taxon>Dethiosulfovibrio</taxon>
    </lineage>
</organism>
<evidence type="ECO:0000313" key="2">
    <source>
        <dbReference type="EMBL" id="EFC91037.1"/>
    </source>
</evidence>
<dbReference type="AlphaFoldDB" id="D2Z6E0"/>
<protein>
    <submittedName>
        <fullName evidence="2">Uncharacterized protein</fullName>
    </submittedName>
</protein>
<sequence length="140" mass="15099">MDMAFPGLIRVLFVSREKWALLLRGFLCSAGGVILTALMTVGVLTLNGEEIGQGKTDENGAFSITIPKGVLSAKVTINAGMEHVAHEEIAREGAPEQSTATEPQANRRLSGYLVASHEPDFLRRVTSSEIKIGHPSYRGH</sequence>
<keyword evidence="1" id="KW-0812">Transmembrane</keyword>
<dbReference type="Proteomes" id="UP000006427">
    <property type="component" value="Unassembled WGS sequence"/>
</dbReference>
<reference evidence="2 3" key="1">
    <citation type="journal article" date="2010" name="Stand. Genomic Sci.">
        <title>Permanent draft genome sequence of Dethiosulfovibrio peptidovorans type strain (SEBR 4207).</title>
        <authorList>
            <person name="Labutti K."/>
            <person name="Mayilraj S."/>
            <person name="Clum A."/>
            <person name="Lucas S."/>
            <person name="Glavina Del Rio T."/>
            <person name="Nolan M."/>
            <person name="Tice H."/>
            <person name="Cheng J.F."/>
            <person name="Pitluck S."/>
            <person name="Liolios K."/>
            <person name="Ivanova N."/>
            <person name="Mavromatis K."/>
            <person name="Mikhailova N."/>
            <person name="Pati A."/>
            <person name="Goodwin L."/>
            <person name="Chen A."/>
            <person name="Palaniappan K."/>
            <person name="Land M."/>
            <person name="Hauser L."/>
            <person name="Chang Y.J."/>
            <person name="Jeffries C.D."/>
            <person name="Rohde M."/>
            <person name="Spring S."/>
            <person name="Goker M."/>
            <person name="Woyke T."/>
            <person name="Bristow J."/>
            <person name="Eisen J.A."/>
            <person name="Markowitz V."/>
            <person name="Hugenholtz P."/>
            <person name="Kyrpides N.C."/>
            <person name="Klenk H.P."/>
            <person name="Lapidus A."/>
        </authorList>
    </citation>
    <scope>NUCLEOTIDE SEQUENCE [LARGE SCALE GENOMIC DNA]</scope>
    <source>
        <strain evidence="2 3">DSM 11002</strain>
    </source>
</reference>
<keyword evidence="3" id="KW-1185">Reference proteome</keyword>